<name>A0A9N8WG92_9GLOM</name>
<evidence type="ECO:0000313" key="1">
    <source>
        <dbReference type="EMBL" id="CAG8481751.1"/>
    </source>
</evidence>
<gene>
    <name evidence="1" type="ORF">CPELLU_LOCUS1555</name>
</gene>
<reference evidence="1" key="1">
    <citation type="submission" date="2021-06" db="EMBL/GenBank/DDBJ databases">
        <authorList>
            <person name="Kallberg Y."/>
            <person name="Tangrot J."/>
            <person name="Rosling A."/>
        </authorList>
    </citation>
    <scope>NUCLEOTIDE SEQUENCE</scope>
    <source>
        <strain evidence="1">FL966</strain>
    </source>
</reference>
<proteinExistence type="predicted"/>
<dbReference type="AlphaFoldDB" id="A0A9N8WG92"/>
<dbReference type="EMBL" id="CAJVQA010000581">
    <property type="protein sequence ID" value="CAG8481751.1"/>
    <property type="molecule type" value="Genomic_DNA"/>
</dbReference>
<dbReference type="Proteomes" id="UP000789759">
    <property type="component" value="Unassembled WGS sequence"/>
</dbReference>
<organism evidence="1 2">
    <name type="scientific">Cetraspora pellucida</name>
    <dbReference type="NCBI Taxonomy" id="1433469"/>
    <lineage>
        <taxon>Eukaryota</taxon>
        <taxon>Fungi</taxon>
        <taxon>Fungi incertae sedis</taxon>
        <taxon>Mucoromycota</taxon>
        <taxon>Glomeromycotina</taxon>
        <taxon>Glomeromycetes</taxon>
        <taxon>Diversisporales</taxon>
        <taxon>Gigasporaceae</taxon>
        <taxon>Cetraspora</taxon>
    </lineage>
</organism>
<comment type="caution">
    <text evidence="1">The sequence shown here is derived from an EMBL/GenBank/DDBJ whole genome shotgun (WGS) entry which is preliminary data.</text>
</comment>
<keyword evidence="2" id="KW-1185">Reference proteome</keyword>
<evidence type="ECO:0000313" key="2">
    <source>
        <dbReference type="Proteomes" id="UP000789759"/>
    </source>
</evidence>
<accession>A0A9N8WG92</accession>
<dbReference type="OrthoDB" id="2303126at2759"/>
<protein>
    <submittedName>
        <fullName evidence="1">3608_t:CDS:1</fullName>
    </submittedName>
</protein>
<sequence length="71" mass="8487">MLKKTIWSVQHINMLKVIVRGVQLAHMLKAMVRFVEKVVGGSKGYCPEHAKRVYFRNWYERQKVQRIEVDE</sequence>